<dbReference type="PROSITE" id="PS50043">
    <property type="entry name" value="HTH_LUXR_2"/>
    <property type="match status" value="1"/>
</dbReference>
<evidence type="ECO:0000259" key="7">
    <source>
        <dbReference type="PROSITE" id="PS50110"/>
    </source>
</evidence>
<dbReference type="SMART" id="SM00421">
    <property type="entry name" value="HTH_LUXR"/>
    <property type="match status" value="1"/>
</dbReference>
<evidence type="ECO:0000256" key="5">
    <source>
        <dbReference type="PROSITE-ProRule" id="PRU00169"/>
    </source>
</evidence>
<dbReference type="SMART" id="SM00448">
    <property type="entry name" value="REC"/>
    <property type="match status" value="1"/>
</dbReference>
<evidence type="ECO:0000256" key="2">
    <source>
        <dbReference type="ARBA" id="ARBA00023015"/>
    </source>
</evidence>
<gene>
    <name evidence="8" type="ORF">EDD27_7948</name>
</gene>
<protein>
    <submittedName>
        <fullName evidence="8">LuxR family two component transcriptional regulator</fullName>
    </submittedName>
</protein>
<keyword evidence="1 5" id="KW-0597">Phosphoprotein</keyword>
<feature type="domain" description="Response regulatory" evidence="7">
    <location>
        <begin position="4"/>
        <end position="120"/>
    </location>
</feature>
<evidence type="ECO:0000256" key="4">
    <source>
        <dbReference type="ARBA" id="ARBA00023163"/>
    </source>
</evidence>
<dbReference type="RefSeq" id="WP_127936828.1">
    <property type="nucleotide sequence ID" value="NZ_SAUN01000001.1"/>
</dbReference>
<reference evidence="8 9" key="1">
    <citation type="submission" date="2019-01" db="EMBL/GenBank/DDBJ databases">
        <title>Sequencing the genomes of 1000 actinobacteria strains.</title>
        <authorList>
            <person name="Klenk H.-P."/>
        </authorList>
    </citation>
    <scope>NUCLEOTIDE SEQUENCE [LARGE SCALE GENOMIC DNA]</scope>
    <source>
        <strain evidence="8 9">DSM 43925</strain>
    </source>
</reference>
<proteinExistence type="predicted"/>
<dbReference type="EMBL" id="SAUN01000001">
    <property type="protein sequence ID" value="RVX45168.1"/>
    <property type="molecule type" value="Genomic_DNA"/>
</dbReference>
<evidence type="ECO:0000313" key="9">
    <source>
        <dbReference type="Proteomes" id="UP000284824"/>
    </source>
</evidence>
<dbReference type="Pfam" id="PF00072">
    <property type="entry name" value="Response_reg"/>
    <property type="match status" value="1"/>
</dbReference>
<keyword evidence="2" id="KW-0805">Transcription regulation</keyword>
<evidence type="ECO:0000259" key="6">
    <source>
        <dbReference type="PROSITE" id="PS50043"/>
    </source>
</evidence>
<evidence type="ECO:0000256" key="3">
    <source>
        <dbReference type="ARBA" id="ARBA00023125"/>
    </source>
</evidence>
<accession>A0A438MHY2</accession>
<dbReference type="SUPFAM" id="SSF52172">
    <property type="entry name" value="CheY-like"/>
    <property type="match status" value="1"/>
</dbReference>
<dbReference type="InterPro" id="IPR039420">
    <property type="entry name" value="WalR-like"/>
</dbReference>
<dbReference type="InterPro" id="IPR016032">
    <property type="entry name" value="Sig_transdc_resp-reg_C-effctor"/>
</dbReference>
<evidence type="ECO:0000313" key="8">
    <source>
        <dbReference type="EMBL" id="RVX45168.1"/>
    </source>
</evidence>
<dbReference type="InterPro" id="IPR000792">
    <property type="entry name" value="Tscrpt_reg_LuxR_C"/>
</dbReference>
<sequence length="218" mass="23187">MTIRVVIADDHAMIRAGLRLVAENADGIEVVGEAADGSEAIAVTRRERPDVLLLDLAMPVADGLEAARTLLAEPAPPRIVMLTTFGSDENLHQALRTGVNGFLLKSSPPEHLVEAIRVAAAGDGLIDPAVTMRLIASFAARPVLVPPPELDTLTEREREVLLLLARGLSNREIAAEAGVGEATVRSHVAQILRKLGLRDRVQAVVLAYESGIVRPGEA</sequence>
<dbReference type="InterPro" id="IPR011006">
    <property type="entry name" value="CheY-like_superfamily"/>
</dbReference>
<evidence type="ECO:0000256" key="1">
    <source>
        <dbReference type="ARBA" id="ARBA00022553"/>
    </source>
</evidence>
<dbReference type="PROSITE" id="PS50110">
    <property type="entry name" value="RESPONSE_REGULATORY"/>
    <property type="match status" value="1"/>
</dbReference>
<dbReference type="PRINTS" id="PR00038">
    <property type="entry name" value="HTHLUXR"/>
</dbReference>
<dbReference type="OrthoDB" id="3525803at2"/>
<organism evidence="8 9">
    <name type="scientific">Nonomuraea polychroma</name>
    <dbReference type="NCBI Taxonomy" id="46176"/>
    <lineage>
        <taxon>Bacteria</taxon>
        <taxon>Bacillati</taxon>
        <taxon>Actinomycetota</taxon>
        <taxon>Actinomycetes</taxon>
        <taxon>Streptosporangiales</taxon>
        <taxon>Streptosporangiaceae</taxon>
        <taxon>Nonomuraea</taxon>
    </lineage>
</organism>
<dbReference type="CDD" id="cd17535">
    <property type="entry name" value="REC_NarL-like"/>
    <property type="match status" value="1"/>
</dbReference>
<name>A0A438MHY2_9ACTN</name>
<dbReference type="Pfam" id="PF00196">
    <property type="entry name" value="GerE"/>
    <property type="match status" value="1"/>
</dbReference>
<keyword evidence="4" id="KW-0804">Transcription</keyword>
<dbReference type="SUPFAM" id="SSF46894">
    <property type="entry name" value="C-terminal effector domain of the bipartite response regulators"/>
    <property type="match status" value="1"/>
</dbReference>
<dbReference type="InterPro" id="IPR058245">
    <property type="entry name" value="NreC/VraR/RcsB-like_REC"/>
</dbReference>
<feature type="domain" description="HTH luxR-type" evidence="6">
    <location>
        <begin position="146"/>
        <end position="211"/>
    </location>
</feature>
<dbReference type="PANTHER" id="PTHR43214">
    <property type="entry name" value="TWO-COMPONENT RESPONSE REGULATOR"/>
    <property type="match status" value="1"/>
</dbReference>
<comment type="caution">
    <text evidence="8">The sequence shown here is derived from an EMBL/GenBank/DDBJ whole genome shotgun (WGS) entry which is preliminary data.</text>
</comment>
<dbReference type="GO" id="GO:0000160">
    <property type="term" value="P:phosphorelay signal transduction system"/>
    <property type="evidence" value="ECO:0007669"/>
    <property type="project" value="InterPro"/>
</dbReference>
<dbReference type="GO" id="GO:0003677">
    <property type="term" value="F:DNA binding"/>
    <property type="evidence" value="ECO:0007669"/>
    <property type="project" value="UniProtKB-KW"/>
</dbReference>
<dbReference type="Gene3D" id="3.40.50.2300">
    <property type="match status" value="1"/>
</dbReference>
<dbReference type="InterPro" id="IPR001789">
    <property type="entry name" value="Sig_transdc_resp-reg_receiver"/>
</dbReference>
<dbReference type="GO" id="GO:0006355">
    <property type="term" value="P:regulation of DNA-templated transcription"/>
    <property type="evidence" value="ECO:0007669"/>
    <property type="project" value="InterPro"/>
</dbReference>
<keyword evidence="3" id="KW-0238">DNA-binding</keyword>
<dbReference type="CDD" id="cd06170">
    <property type="entry name" value="LuxR_C_like"/>
    <property type="match status" value="1"/>
</dbReference>
<feature type="modified residue" description="4-aspartylphosphate" evidence="5">
    <location>
        <position position="55"/>
    </location>
</feature>
<dbReference type="AlphaFoldDB" id="A0A438MHY2"/>
<dbReference type="PANTHER" id="PTHR43214:SF24">
    <property type="entry name" value="TRANSCRIPTIONAL REGULATORY PROTEIN NARL-RELATED"/>
    <property type="match status" value="1"/>
</dbReference>
<dbReference type="Proteomes" id="UP000284824">
    <property type="component" value="Unassembled WGS sequence"/>
</dbReference>
<keyword evidence="9" id="KW-1185">Reference proteome</keyword>